<evidence type="ECO:0000313" key="1">
    <source>
        <dbReference type="EMBL" id="GGV05155.1"/>
    </source>
</evidence>
<keyword evidence="2" id="KW-1185">Reference proteome</keyword>
<proteinExistence type="predicted"/>
<accession>A0ABQ2VRY7</accession>
<dbReference type="RefSeq" id="WP_189308758.1">
    <property type="nucleotide sequence ID" value="NZ_BMRP01000107.1"/>
</dbReference>
<evidence type="ECO:0000313" key="2">
    <source>
        <dbReference type="Proteomes" id="UP000654471"/>
    </source>
</evidence>
<name>A0ABQ2VRY7_9ACTN</name>
<protein>
    <submittedName>
        <fullName evidence="1">Uncharacterized protein</fullName>
    </submittedName>
</protein>
<dbReference type="Proteomes" id="UP000654471">
    <property type="component" value="Unassembled WGS sequence"/>
</dbReference>
<gene>
    <name evidence="1" type="ORF">GCM10010211_85270</name>
</gene>
<sequence length="57" mass="5887">MRFAGGAGAQPLIEALQILRELNATGTRHVPGNAPTRSCRPAWDALCAPSDGNDSGP</sequence>
<reference evidence="2" key="1">
    <citation type="journal article" date="2019" name="Int. J. Syst. Evol. Microbiol.">
        <title>The Global Catalogue of Microorganisms (GCM) 10K type strain sequencing project: providing services to taxonomists for standard genome sequencing and annotation.</title>
        <authorList>
            <consortium name="The Broad Institute Genomics Platform"/>
            <consortium name="The Broad Institute Genome Sequencing Center for Infectious Disease"/>
            <person name="Wu L."/>
            <person name="Ma J."/>
        </authorList>
    </citation>
    <scope>NUCLEOTIDE SEQUENCE [LARGE SCALE GENOMIC DNA]</scope>
    <source>
        <strain evidence="2">JCM 3399</strain>
    </source>
</reference>
<comment type="caution">
    <text evidence="1">The sequence shown here is derived from an EMBL/GenBank/DDBJ whole genome shotgun (WGS) entry which is preliminary data.</text>
</comment>
<dbReference type="EMBL" id="BMRP01000107">
    <property type="protein sequence ID" value="GGV05155.1"/>
    <property type="molecule type" value="Genomic_DNA"/>
</dbReference>
<organism evidence="1 2">
    <name type="scientific">Streptomyces albospinus</name>
    <dbReference type="NCBI Taxonomy" id="285515"/>
    <lineage>
        <taxon>Bacteria</taxon>
        <taxon>Bacillati</taxon>
        <taxon>Actinomycetota</taxon>
        <taxon>Actinomycetes</taxon>
        <taxon>Kitasatosporales</taxon>
        <taxon>Streptomycetaceae</taxon>
        <taxon>Streptomyces</taxon>
    </lineage>
</organism>